<evidence type="ECO:0000313" key="3">
    <source>
        <dbReference type="Proteomes" id="UP000277811"/>
    </source>
</evidence>
<feature type="transmembrane region" description="Helical" evidence="1">
    <location>
        <begin position="308"/>
        <end position="327"/>
    </location>
</feature>
<gene>
    <name evidence="2" type="ORF">LUCI_4697</name>
</gene>
<feature type="transmembrane region" description="Helical" evidence="1">
    <location>
        <begin position="90"/>
        <end position="108"/>
    </location>
</feature>
<evidence type="ECO:0008006" key="4">
    <source>
        <dbReference type="Google" id="ProtNLM"/>
    </source>
</evidence>
<feature type="transmembrane region" description="Helical" evidence="1">
    <location>
        <begin position="12"/>
        <end position="34"/>
    </location>
</feature>
<feature type="transmembrane region" description="Helical" evidence="1">
    <location>
        <begin position="222"/>
        <end position="241"/>
    </location>
</feature>
<name>A0A498REP3_9FIRM</name>
<accession>A0A498REP3</accession>
<evidence type="ECO:0000313" key="2">
    <source>
        <dbReference type="EMBL" id="VBB09407.1"/>
    </source>
</evidence>
<dbReference type="Pfam" id="PF19528">
    <property type="entry name" value="DUF6056"/>
    <property type="match status" value="1"/>
</dbReference>
<feature type="transmembrane region" description="Helical" evidence="1">
    <location>
        <begin position="261"/>
        <end position="287"/>
    </location>
</feature>
<feature type="transmembrane region" description="Helical" evidence="1">
    <location>
        <begin position="473"/>
        <end position="493"/>
    </location>
</feature>
<dbReference type="AlphaFoldDB" id="A0A498REP3"/>
<keyword evidence="1" id="KW-1133">Transmembrane helix</keyword>
<dbReference type="InterPro" id="IPR045691">
    <property type="entry name" value="DUF6056"/>
</dbReference>
<keyword evidence="1" id="KW-0812">Transmembrane</keyword>
<sequence>MQDINTKKFTNADLLSWGMLILLFGYMFAVNFLMPLHRDDYWYSLIWGTNLKITAWPDVFQSLYTHYFTHGGRMVAYLVLDSFLFLGKQWFNPFNAFIYVALMVLIYWHSQREVTFRFNPYILLLIILFTWLGFPHFAEVNIWMAGACGYLFTAVLILAFLLPYHFSFLGKSFWKDSCWAIWGMFFGGVIAGWTIENTATTLALAVAGFTFYFYKKNNLAKWMVAGLAGSVTGVALLILAPGNYVRAEEQKAALLFHFTNLIAAGVETLFYILPVILFLILVWRILLADFAGKKGITVAAVQGFDRRFLISSALTIGIILLMLYSYLNGTFVSQWLANLIYDNVAVRYGFATPHLKKQFFNTMSGLEEMMVYLLTITQIYRYTFKKLALRKKDIKAIAPAIGWRKIMDAYPAAYYAAAWIALALVNHFVMVASPRYPGRAAFGSVAFLIIGAVSVFTIPEVKRYLLDTARKKYIAAFAGIILIPMMIGVLHQYTVLHQENSQRMAYVEKMVSQGATRLEVEPVSIKNRVLRHVYFEDLDNGVSSSLLCKYYGLKEIKLKKVQ</sequence>
<keyword evidence="1" id="KW-0472">Membrane</keyword>
<dbReference type="OrthoDB" id="1661582at2"/>
<keyword evidence="3" id="KW-1185">Reference proteome</keyword>
<dbReference type="Proteomes" id="UP000277811">
    <property type="component" value="Unassembled WGS sequence"/>
</dbReference>
<protein>
    <recommendedName>
        <fullName evidence="4">Glycosyltransferase RgtA/B/C/D-like domain-containing protein</fullName>
    </recommendedName>
</protein>
<feature type="transmembrane region" description="Helical" evidence="1">
    <location>
        <begin position="441"/>
        <end position="461"/>
    </location>
</feature>
<evidence type="ECO:0000256" key="1">
    <source>
        <dbReference type="SAM" id="Phobius"/>
    </source>
</evidence>
<dbReference type="RefSeq" id="WP_122630192.1">
    <property type="nucleotide sequence ID" value="NZ_UPPP01000116.1"/>
</dbReference>
<reference evidence="2 3" key="1">
    <citation type="submission" date="2018-06" db="EMBL/GenBank/DDBJ databases">
        <authorList>
            <person name="Strepis N."/>
        </authorList>
    </citation>
    <scope>NUCLEOTIDE SEQUENCE [LARGE SCALE GENOMIC DNA]</scope>
    <source>
        <strain evidence="2">LUCI</strain>
    </source>
</reference>
<dbReference type="EMBL" id="UPPP01000116">
    <property type="protein sequence ID" value="VBB09407.1"/>
    <property type="molecule type" value="Genomic_DNA"/>
</dbReference>
<organism evidence="2 3">
    <name type="scientific">Lucifera butyrica</name>
    <dbReference type="NCBI Taxonomy" id="1351585"/>
    <lineage>
        <taxon>Bacteria</taxon>
        <taxon>Bacillati</taxon>
        <taxon>Bacillota</taxon>
        <taxon>Negativicutes</taxon>
        <taxon>Veillonellales</taxon>
        <taxon>Veillonellaceae</taxon>
        <taxon>Lucifera</taxon>
    </lineage>
</organism>
<feature type="transmembrane region" description="Helical" evidence="1">
    <location>
        <begin position="176"/>
        <end position="193"/>
    </location>
</feature>
<feature type="transmembrane region" description="Helical" evidence="1">
    <location>
        <begin position="143"/>
        <end position="164"/>
    </location>
</feature>
<proteinExistence type="predicted"/>
<feature type="transmembrane region" description="Helical" evidence="1">
    <location>
        <begin position="199"/>
        <end position="215"/>
    </location>
</feature>
<feature type="transmembrane region" description="Helical" evidence="1">
    <location>
        <begin position="120"/>
        <end position="137"/>
    </location>
</feature>
<feature type="transmembrane region" description="Helical" evidence="1">
    <location>
        <begin position="409"/>
        <end position="429"/>
    </location>
</feature>